<dbReference type="EMBL" id="JARBJD010000101">
    <property type="protein sequence ID" value="KAK2952599.1"/>
    <property type="molecule type" value="Genomic_DNA"/>
</dbReference>
<proteinExistence type="predicted"/>
<evidence type="ECO:0000313" key="2">
    <source>
        <dbReference type="Proteomes" id="UP001281761"/>
    </source>
</evidence>
<keyword evidence="2" id="KW-1185">Reference proteome</keyword>
<sequence length="356" mass="40409">MNLVLETINTSTDSPRPDISSHSFPCPPGCSPFLYWNQEKLVTDIEKAVVFRSLVATMKLQHTFDDSLEAKAVHFLRSVDPDDEESVDSILKIFASNSDKSLTDFVQSIVVLISSTNLAITTTVLGILDSMIIWCSSKIRLPLIKADLIHQILNTLKPLSLSFAEAEDVHVNIMERIHHSIWLATPNGHRQLEIEDVNEQKDVRETVFLQVVTPSEHYIRHLCENRYSIIDGDQSKHFLALLTRLLQISPYHQQTMTFVLNMPVFLPITSCLTFIEDDDSVWRFLNEMNDAQRGWNKQGGNQRQLVNEVCQMLRLEGIEDVMEAKQRNDQNRSNGGGIVGNSMELNNLNGINLPQL</sequence>
<accession>A0ABQ9XP75</accession>
<comment type="caution">
    <text evidence="1">The sequence shown here is derived from an EMBL/GenBank/DDBJ whole genome shotgun (WGS) entry which is preliminary data.</text>
</comment>
<dbReference type="Proteomes" id="UP001281761">
    <property type="component" value="Unassembled WGS sequence"/>
</dbReference>
<name>A0ABQ9XP75_9EUKA</name>
<evidence type="ECO:0000313" key="1">
    <source>
        <dbReference type="EMBL" id="KAK2952599.1"/>
    </source>
</evidence>
<gene>
    <name evidence="1" type="ORF">BLNAU_12427</name>
</gene>
<reference evidence="1 2" key="1">
    <citation type="journal article" date="2022" name="bioRxiv">
        <title>Genomics of Preaxostyla Flagellates Illuminates Evolutionary Transitions and the Path Towards Mitochondrial Loss.</title>
        <authorList>
            <person name="Novak L.V.F."/>
            <person name="Treitli S.C."/>
            <person name="Pyrih J."/>
            <person name="Halakuc P."/>
            <person name="Pipaliya S.V."/>
            <person name="Vacek V."/>
            <person name="Brzon O."/>
            <person name="Soukal P."/>
            <person name="Eme L."/>
            <person name="Dacks J.B."/>
            <person name="Karnkowska A."/>
            <person name="Elias M."/>
            <person name="Hampl V."/>
        </authorList>
    </citation>
    <scope>NUCLEOTIDE SEQUENCE [LARGE SCALE GENOMIC DNA]</scope>
    <source>
        <strain evidence="1">NAU3</strain>
        <tissue evidence="1">Gut</tissue>
    </source>
</reference>
<organism evidence="1 2">
    <name type="scientific">Blattamonas nauphoetae</name>
    <dbReference type="NCBI Taxonomy" id="2049346"/>
    <lineage>
        <taxon>Eukaryota</taxon>
        <taxon>Metamonada</taxon>
        <taxon>Preaxostyla</taxon>
        <taxon>Oxymonadida</taxon>
        <taxon>Blattamonas</taxon>
    </lineage>
</organism>
<protein>
    <submittedName>
        <fullName evidence="1">Uncharacterized protein</fullName>
    </submittedName>
</protein>